<reference evidence="1" key="2">
    <citation type="journal article" date="2015" name="Data Brief">
        <title>Shoot transcriptome of the giant reed, Arundo donax.</title>
        <authorList>
            <person name="Barrero R.A."/>
            <person name="Guerrero F.D."/>
            <person name="Moolhuijzen P."/>
            <person name="Goolsby J.A."/>
            <person name="Tidwell J."/>
            <person name="Bellgard S.E."/>
            <person name="Bellgard M.I."/>
        </authorList>
    </citation>
    <scope>NUCLEOTIDE SEQUENCE</scope>
    <source>
        <tissue evidence="1">Shoot tissue taken approximately 20 cm above the soil surface</tissue>
    </source>
</reference>
<dbReference type="EMBL" id="GBRH01251720">
    <property type="protein sequence ID" value="JAD46175.1"/>
    <property type="molecule type" value="Transcribed_RNA"/>
</dbReference>
<dbReference type="AlphaFoldDB" id="A0A0A9AB24"/>
<accession>A0A0A9AB24</accession>
<proteinExistence type="predicted"/>
<name>A0A0A9AB24_ARUDO</name>
<organism evidence="1">
    <name type="scientific">Arundo donax</name>
    <name type="common">Giant reed</name>
    <name type="synonym">Donax arundinaceus</name>
    <dbReference type="NCBI Taxonomy" id="35708"/>
    <lineage>
        <taxon>Eukaryota</taxon>
        <taxon>Viridiplantae</taxon>
        <taxon>Streptophyta</taxon>
        <taxon>Embryophyta</taxon>
        <taxon>Tracheophyta</taxon>
        <taxon>Spermatophyta</taxon>
        <taxon>Magnoliopsida</taxon>
        <taxon>Liliopsida</taxon>
        <taxon>Poales</taxon>
        <taxon>Poaceae</taxon>
        <taxon>PACMAD clade</taxon>
        <taxon>Arundinoideae</taxon>
        <taxon>Arundineae</taxon>
        <taxon>Arundo</taxon>
    </lineage>
</organism>
<evidence type="ECO:0000313" key="1">
    <source>
        <dbReference type="EMBL" id="JAD46175.1"/>
    </source>
</evidence>
<protein>
    <submittedName>
        <fullName evidence="1">Uncharacterized protein</fullName>
    </submittedName>
</protein>
<reference evidence="1" key="1">
    <citation type="submission" date="2014-09" db="EMBL/GenBank/DDBJ databases">
        <authorList>
            <person name="Magalhaes I.L.F."/>
            <person name="Oliveira U."/>
            <person name="Santos F.R."/>
            <person name="Vidigal T.H.D.A."/>
            <person name="Brescovit A.D."/>
            <person name="Santos A.J."/>
        </authorList>
    </citation>
    <scope>NUCLEOTIDE SEQUENCE</scope>
    <source>
        <tissue evidence="1">Shoot tissue taken approximately 20 cm above the soil surface</tissue>
    </source>
</reference>
<sequence>MGLKLRKVQNYNVTSTVSHILSTYDEKYSNKETRSEEGRLYLHKFQYHQSR</sequence>